<evidence type="ECO:0000313" key="1">
    <source>
        <dbReference type="EMBL" id="CDT00596.1"/>
    </source>
</evidence>
<dbReference type="AlphaFoldDB" id="A0A822MT00"/>
<reference evidence="2" key="1">
    <citation type="submission" date="2014-06" db="EMBL/GenBank/DDBJ databases">
        <authorList>
            <person name="Le Roux Frederique"/>
        </authorList>
    </citation>
    <scope>NUCLEOTIDE SEQUENCE [LARGE SCALE GENOMIC DNA]</scope>
    <source>
        <strain evidence="2">J5-5</strain>
    </source>
</reference>
<proteinExistence type="predicted"/>
<gene>
    <name evidence="1" type="ORF">VCR5J5_1360076</name>
</gene>
<accession>A0A822MT00</accession>
<sequence>MAITSAFQADDAGSIPAARSNSCSKVVLMQTPPSDEMKQAKKAFKASLRSYLAQFDEWTETPDVSVSVILDAFKPVLFQESIDLISKNKTKVARTLNVNHGVLSKVLQQHPKPMAE</sequence>
<protein>
    <submittedName>
        <fullName evidence="1">Uncharacterized protein</fullName>
    </submittedName>
</protein>
<comment type="caution">
    <text evidence="1">The sequence shown here is derived from an EMBL/GenBank/DDBJ whole genome shotgun (WGS) entry which is preliminary data.</text>
</comment>
<dbReference type="EMBL" id="CCJV01000042">
    <property type="protein sequence ID" value="CDT00596.1"/>
    <property type="molecule type" value="Genomic_DNA"/>
</dbReference>
<organism evidence="1 2">
    <name type="scientific">Vibrio crassostreae</name>
    <dbReference type="NCBI Taxonomy" id="246167"/>
    <lineage>
        <taxon>Bacteria</taxon>
        <taxon>Pseudomonadati</taxon>
        <taxon>Pseudomonadota</taxon>
        <taxon>Gammaproteobacteria</taxon>
        <taxon>Vibrionales</taxon>
        <taxon>Vibrionaceae</taxon>
        <taxon>Vibrio</taxon>
    </lineage>
</organism>
<dbReference type="Proteomes" id="UP000049495">
    <property type="component" value="Unassembled WGS sequence"/>
</dbReference>
<evidence type="ECO:0000313" key="2">
    <source>
        <dbReference type="Proteomes" id="UP000049495"/>
    </source>
</evidence>
<name>A0A822MT00_9VIBR</name>